<evidence type="ECO:0000259" key="1">
    <source>
        <dbReference type="Pfam" id="PF08268"/>
    </source>
</evidence>
<reference evidence="2" key="1">
    <citation type="journal article" date="2023" name="Plant J.">
        <title>The genome of the king protea, Protea cynaroides.</title>
        <authorList>
            <person name="Chang J."/>
            <person name="Duong T.A."/>
            <person name="Schoeman C."/>
            <person name="Ma X."/>
            <person name="Roodt D."/>
            <person name="Barker N."/>
            <person name="Li Z."/>
            <person name="Van de Peer Y."/>
            <person name="Mizrachi E."/>
        </authorList>
    </citation>
    <scope>NUCLEOTIDE SEQUENCE</scope>
    <source>
        <tissue evidence="2">Young leaves</tissue>
    </source>
</reference>
<dbReference type="OrthoDB" id="1867694at2759"/>
<dbReference type="NCBIfam" id="TIGR01640">
    <property type="entry name" value="F_box_assoc_1"/>
    <property type="match status" value="1"/>
</dbReference>
<accession>A0A9Q0KNF8</accession>
<name>A0A9Q0KNF8_9MAGN</name>
<dbReference type="InterPro" id="IPR017451">
    <property type="entry name" value="F-box-assoc_interact_dom"/>
</dbReference>
<dbReference type="PANTHER" id="PTHR31111">
    <property type="entry name" value="BNAA05G37150D PROTEIN-RELATED"/>
    <property type="match status" value="1"/>
</dbReference>
<sequence length="341" mass="40164">MAEDITKMMKHPSALLSFRNKVMEGCSRITFLITTQDSEPLQFNLSLRKDTGYTMSEPCDDLVCLAGYRDIYICHPRTLLHILLPPLPTVFPAFYHCKEGFCKRVGIGFDDSINKYKVVIMDRREYLFNEHEYEYGCWVFTVGSKNASWRWCPILETTFHVYTKRPVFFNGSMHWLIKPRSYLGNGIILAFDLVLEEFRVLEHPMCSSWRSKKSRSMRLKVMGGRLSIVVSDEQQEDTADMVMSKSIFDIWMVKDYKKVAWEKYMTEIIICHDDPDSEFFTEDVWEEQKLILSVVSNGEKTFWKYNMVDETIETVEFDRKWEFACKRSLYDSAGESLFMWG</sequence>
<dbReference type="Proteomes" id="UP001141806">
    <property type="component" value="Unassembled WGS sequence"/>
</dbReference>
<proteinExistence type="predicted"/>
<dbReference type="EMBL" id="JAMYWD010000004">
    <property type="protein sequence ID" value="KAJ4973386.1"/>
    <property type="molecule type" value="Genomic_DNA"/>
</dbReference>
<keyword evidence="3" id="KW-1185">Reference proteome</keyword>
<protein>
    <recommendedName>
        <fullName evidence="1">F-box associated beta-propeller type 3 domain-containing protein</fullName>
    </recommendedName>
</protein>
<organism evidence="2 3">
    <name type="scientific">Protea cynaroides</name>
    <dbReference type="NCBI Taxonomy" id="273540"/>
    <lineage>
        <taxon>Eukaryota</taxon>
        <taxon>Viridiplantae</taxon>
        <taxon>Streptophyta</taxon>
        <taxon>Embryophyta</taxon>
        <taxon>Tracheophyta</taxon>
        <taxon>Spermatophyta</taxon>
        <taxon>Magnoliopsida</taxon>
        <taxon>Proteales</taxon>
        <taxon>Proteaceae</taxon>
        <taxon>Protea</taxon>
    </lineage>
</organism>
<feature type="domain" description="F-box associated beta-propeller type 3" evidence="1">
    <location>
        <begin position="30"/>
        <end position="318"/>
    </location>
</feature>
<dbReference type="Pfam" id="PF08268">
    <property type="entry name" value="FBA_3"/>
    <property type="match status" value="1"/>
</dbReference>
<dbReference type="AlphaFoldDB" id="A0A9Q0KNF8"/>
<dbReference type="InterPro" id="IPR013187">
    <property type="entry name" value="F-box-assoc_dom_typ3"/>
</dbReference>
<evidence type="ECO:0000313" key="2">
    <source>
        <dbReference type="EMBL" id="KAJ4973386.1"/>
    </source>
</evidence>
<comment type="caution">
    <text evidence="2">The sequence shown here is derived from an EMBL/GenBank/DDBJ whole genome shotgun (WGS) entry which is preliminary data.</text>
</comment>
<evidence type="ECO:0000313" key="3">
    <source>
        <dbReference type="Proteomes" id="UP001141806"/>
    </source>
</evidence>
<gene>
    <name evidence="2" type="ORF">NE237_006560</name>
</gene>
<dbReference type="PANTHER" id="PTHR31111:SF136">
    <property type="entry name" value="F-BOX ASSOCIATED DOMAIN-CONTAINING PROTEIN"/>
    <property type="match status" value="1"/>
</dbReference>